<dbReference type="InterPro" id="IPR021530">
    <property type="entry name" value="AllH-like"/>
</dbReference>
<evidence type="ECO:0000313" key="2">
    <source>
        <dbReference type="EMBL" id="MFB9776005.1"/>
    </source>
</evidence>
<dbReference type="Pfam" id="PF11392">
    <property type="entry name" value="AllH"/>
    <property type="match status" value="1"/>
</dbReference>
<proteinExistence type="predicted"/>
<accession>A0ABV5X0N3</accession>
<dbReference type="RefSeq" id="WP_376839610.1">
    <property type="nucleotide sequence ID" value="NZ_JBHMAU010000044.1"/>
</dbReference>
<feature type="region of interest" description="Disordered" evidence="1">
    <location>
        <begin position="297"/>
        <end position="319"/>
    </location>
</feature>
<reference evidence="2 3" key="1">
    <citation type="submission" date="2024-09" db="EMBL/GenBank/DDBJ databases">
        <authorList>
            <person name="Sun Q."/>
            <person name="Mori K."/>
        </authorList>
    </citation>
    <scope>NUCLEOTIDE SEQUENCE [LARGE SCALE GENOMIC DNA]</scope>
    <source>
        <strain evidence="2 3">JCM 11683</strain>
    </source>
</reference>
<name>A0ABV5X0N3_9MICO</name>
<organism evidence="2 3">
    <name type="scientific">Brevibacterium otitidis</name>
    <dbReference type="NCBI Taxonomy" id="53364"/>
    <lineage>
        <taxon>Bacteria</taxon>
        <taxon>Bacillati</taxon>
        <taxon>Actinomycetota</taxon>
        <taxon>Actinomycetes</taxon>
        <taxon>Micrococcales</taxon>
        <taxon>Brevibacteriaceae</taxon>
        <taxon>Brevibacterium</taxon>
    </lineage>
</organism>
<evidence type="ECO:0000313" key="3">
    <source>
        <dbReference type="Proteomes" id="UP001589707"/>
    </source>
</evidence>
<keyword evidence="3" id="KW-1185">Reference proteome</keyword>
<comment type="caution">
    <text evidence="2">The sequence shown here is derived from an EMBL/GenBank/DDBJ whole genome shotgun (WGS) entry which is preliminary data.</text>
</comment>
<dbReference type="Proteomes" id="UP001589707">
    <property type="component" value="Unassembled WGS sequence"/>
</dbReference>
<evidence type="ECO:0000256" key="1">
    <source>
        <dbReference type="SAM" id="MobiDB-lite"/>
    </source>
</evidence>
<gene>
    <name evidence="2" type="ORF">ACFFN1_06255</name>
</gene>
<dbReference type="EMBL" id="JBHMAU010000044">
    <property type="protein sequence ID" value="MFB9776005.1"/>
    <property type="molecule type" value="Genomic_DNA"/>
</dbReference>
<sequence>MYVSSADTAVVPAALSPVTPPLAAAERAWTVAGIHAAGLYLTAPAGSRIRVVPVIGTGAYDLPTAVRTRVPAAVFTAGLRIGDRVAAAPDRLLLPAAELRIMRMWRPQRISPAPTPPPTLGTAAAPGAAAALGTAGADLPAALAALQPGIADAASSAEQIVRTALTGSRDSETGTGPRSAALAEQIAALIGRGPGLTPSGDDVLCGIALALRWRSAWDTLDRFRTALTPQLSSTTAISASLLETALDGWCTTPVAKALSAAQSGDSAAFAQHLGGIGHTSGHDLGAGVLAACRVLTQPSPQPAGGSPDRTEGEVHALSR</sequence>
<feature type="compositionally biased region" description="Basic and acidic residues" evidence="1">
    <location>
        <begin position="308"/>
        <end position="319"/>
    </location>
</feature>
<protein>
    <submittedName>
        <fullName evidence="2">DUF2877 domain-containing protein</fullName>
    </submittedName>
</protein>